<comment type="caution">
    <text evidence="7">The sequence shown here is derived from an EMBL/GenBank/DDBJ whole genome shotgun (WGS) entry which is preliminary data.</text>
</comment>
<feature type="transmembrane region" description="Helical" evidence="6">
    <location>
        <begin position="12"/>
        <end position="32"/>
    </location>
</feature>
<dbReference type="STRING" id="679201.HMPREF9334_00510"/>
<dbReference type="eggNOG" id="COG1566">
    <property type="taxonomic scope" value="Bacteria"/>
</dbReference>
<comment type="similarity">
    <text evidence="2">Belongs to the membrane fusion protein (MFP) (TC 8.A.1) family.</text>
</comment>
<dbReference type="PANTHER" id="PTHR30386">
    <property type="entry name" value="MEMBRANE FUSION SUBUNIT OF EMRAB-TOLC MULTIDRUG EFFLUX PUMP"/>
    <property type="match status" value="1"/>
</dbReference>
<reference evidence="7 8" key="1">
    <citation type="submission" date="2011-08" db="EMBL/GenBank/DDBJ databases">
        <title>The Genome Sequence of Selenomonas infelix ATCC 43532.</title>
        <authorList>
            <consortium name="The Broad Institute Genome Sequencing Platform"/>
            <person name="Earl A."/>
            <person name="Ward D."/>
            <person name="Feldgarden M."/>
            <person name="Gevers D."/>
            <person name="Izard J."/>
            <person name="Blanton J.M."/>
            <person name="Baranova O.V."/>
            <person name="Dewhirst F.E."/>
            <person name="Young S.K."/>
            <person name="Zeng Q."/>
            <person name="Gargeya S."/>
            <person name="Fitzgerald M."/>
            <person name="Haas B."/>
            <person name="Abouelleil A."/>
            <person name="Alvarado L."/>
            <person name="Arachchi H.M."/>
            <person name="Berlin A."/>
            <person name="Brown A."/>
            <person name="Chapman S.B."/>
            <person name="Chen Z."/>
            <person name="Dunbar C."/>
            <person name="Freedman E."/>
            <person name="Gearin G."/>
            <person name="Gellesch M."/>
            <person name="Goldberg J."/>
            <person name="Griggs A."/>
            <person name="Gujja S."/>
            <person name="Heiman D."/>
            <person name="Howarth C."/>
            <person name="Larson L."/>
            <person name="Lui A."/>
            <person name="MacDonald P.J.P."/>
            <person name="Montmayeur A."/>
            <person name="Murphy C."/>
            <person name="Neiman D."/>
            <person name="Pearson M."/>
            <person name="Priest M."/>
            <person name="Roberts A."/>
            <person name="Saif S."/>
            <person name="Shea T."/>
            <person name="Shenoy N."/>
            <person name="Sisk P."/>
            <person name="Stolte C."/>
            <person name="Sykes S."/>
            <person name="Wortman J."/>
            <person name="Nusbaum C."/>
            <person name="Birren B."/>
        </authorList>
    </citation>
    <scope>NUCLEOTIDE SEQUENCE [LARGE SCALE GENOMIC DNA]</scope>
    <source>
        <strain evidence="7 8">ATCC 43532</strain>
    </source>
</reference>
<dbReference type="OrthoDB" id="1668946at2"/>
<keyword evidence="3 6" id="KW-0812">Transmembrane</keyword>
<name>G5GMM9_9FIRM</name>
<dbReference type="PATRIC" id="fig|679201.3.peg.513"/>
<evidence type="ECO:0000256" key="2">
    <source>
        <dbReference type="ARBA" id="ARBA00009477"/>
    </source>
</evidence>
<proteinExistence type="inferred from homology"/>
<keyword evidence="8" id="KW-1185">Reference proteome</keyword>
<protein>
    <submittedName>
        <fullName evidence="7">Uncharacterized protein</fullName>
    </submittedName>
</protein>
<dbReference type="Gene3D" id="1.10.287.470">
    <property type="entry name" value="Helix hairpin bin"/>
    <property type="match status" value="1"/>
</dbReference>
<evidence type="ECO:0000256" key="4">
    <source>
        <dbReference type="ARBA" id="ARBA00022989"/>
    </source>
</evidence>
<keyword evidence="5 6" id="KW-0472">Membrane</keyword>
<evidence type="ECO:0000313" key="7">
    <source>
        <dbReference type="EMBL" id="EHG21807.1"/>
    </source>
</evidence>
<dbReference type="InterPro" id="IPR050739">
    <property type="entry name" value="MFP"/>
</dbReference>
<sequence>MENDITELLKKRVYLFLIGLLLIVFCASFILLHKMDASNAFTLSNARIVYEQSELQAGNTSVIQEFHISEGDHVTAGMLLVTVQSVFSDEELARLQKNVELAQRNVEQIRYGAAVASQNTPASSEGMDAARMRMERMNELYEMGAVSAAKRNEAAAAYEQEKNALTMGRGQMTVPNAAALKAAEEQLKKSEETLAKARDHAETIGFFAVREGVVSKIHAKKGDLIDSGASILTLDLVENCWIEAEISAEDMNRIYPGQIVRYELSGRPAEATVEEITDSDTEPEDKKIVRISVPHDRITGHEENITLHFLP</sequence>
<evidence type="ECO:0000256" key="5">
    <source>
        <dbReference type="ARBA" id="ARBA00023136"/>
    </source>
</evidence>
<evidence type="ECO:0000256" key="3">
    <source>
        <dbReference type="ARBA" id="ARBA00022692"/>
    </source>
</evidence>
<comment type="subcellular location">
    <subcellularLocation>
        <location evidence="1">Membrane</location>
        <topology evidence="1">Single-pass membrane protein</topology>
    </subcellularLocation>
</comment>
<dbReference type="Gene3D" id="2.40.30.170">
    <property type="match status" value="1"/>
</dbReference>
<keyword evidence="4 6" id="KW-1133">Transmembrane helix</keyword>
<dbReference type="GO" id="GO:0016020">
    <property type="term" value="C:membrane"/>
    <property type="evidence" value="ECO:0007669"/>
    <property type="project" value="UniProtKB-SubCell"/>
</dbReference>
<evidence type="ECO:0000256" key="6">
    <source>
        <dbReference type="SAM" id="Phobius"/>
    </source>
</evidence>
<dbReference type="AlphaFoldDB" id="G5GMM9"/>
<evidence type="ECO:0000313" key="8">
    <source>
        <dbReference type="Proteomes" id="UP000004129"/>
    </source>
</evidence>
<dbReference type="Gene3D" id="2.40.50.100">
    <property type="match status" value="1"/>
</dbReference>
<dbReference type="Proteomes" id="UP000004129">
    <property type="component" value="Unassembled WGS sequence"/>
</dbReference>
<dbReference type="EMBL" id="ACZM01000004">
    <property type="protein sequence ID" value="EHG21807.1"/>
    <property type="molecule type" value="Genomic_DNA"/>
</dbReference>
<dbReference type="HOGENOM" id="CLU_052636_0_0_9"/>
<evidence type="ECO:0000256" key="1">
    <source>
        <dbReference type="ARBA" id="ARBA00004167"/>
    </source>
</evidence>
<accession>G5GMM9</accession>
<gene>
    <name evidence="7" type="ORF">HMPREF9334_00510</name>
</gene>
<dbReference type="PANTHER" id="PTHR30386:SF26">
    <property type="entry name" value="TRANSPORT PROTEIN COMB"/>
    <property type="match status" value="1"/>
</dbReference>
<organism evidence="7 8">
    <name type="scientific">Selenomonas infelix ATCC 43532</name>
    <dbReference type="NCBI Taxonomy" id="679201"/>
    <lineage>
        <taxon>Bacteria</taxon>
        <taxon>Bacillati</taxon>
        <taxon>Bacillota</taxon>
        <taxon>Negativicutes</taxon>
        <taxon>Selenomonadales</taxon>
        <taxon>Selenomonadaceae</taxon>
        <taxon>Selenomonas</taxon>
    </lineage>
</organism>
<dbReference type="SUPFAM" id="SSF111369">
    <property type="entry name" value="HlyD-like secretion proteins"/>
    <property type="match status" value="1"/>
</dbReference>